<evidence type="ECO:0000313" key="5">
    <source>
        <dbReference type="EMBL" id="ORX83390.1"/>
    </source>
</evidence>
<accession>A0A1Y1XC91</accession>
<dbReference type="Proteomes" id="UP000193944">
    <property type="component" value="Unassembled WGS sequence"/>
</dbReference>
<dbReference type="Pfam" id="PF16116">
    <property type="entry name" value="DUF4832"/>
    <property type="match status" value="1"/>
</dbReference>
<dbReference type="PROSITE" id="PS50231">
    <property type="entry name" value="RICIN_B_LECTIN"/>
    <property type="match status" value="1"/>
</dbReference>
<dbReference type="InterPro" id="IPR035992">
    <property type="entry name" value="Ricin_B-like_lectins"/>
</dbReference>
<evidence type="ECO:0000259" key="4">
    <source>
        <dbReference type="Pfam" id="PF16173"/>
    </source>
</evidence>
<comment type="caution">
    <text evidence="5">The sequence shown here is derived from an EMBL/GenBank/DDBJ whole genome shotgun (WGS) entry which is preliminary data.</text>
</comment>
<dbReference type="EMBL" id="MCFG01000074">
    <property type="protein sequence ID" value="ORX83390.1"/>
    <property type="molecule type" value="Genomic_DNA"/>
</dbReference>
<feature type="chain" id="PRO_5013208823" evidence="2">
    <location>
        <begin position="21"/>
        <end position="920"/>
    </location>
</feature>
<reference evidence="5 6" key="2">
    <citation type="submission" date="2016-08" db="EMBL/GenBank/DDBJ databases">
        <title>Pervasive Adenine N6-methylation of Active Genes in Fungi.</title>
        <authorList>
            <consortium name="DOE Joint Genome Institute"/>
            <person name="Mondo S.J."/>
            <person name="Dannebaum R.O."/>
            <person name="Kuo R.C."/>
            <person name="Labutti K."/>
            <person name="Haridas S."/>
            <person name="Kuo A."/>
            <person name="Salamov A."/>
            <person name="Ahrendt S.R."/>
            <person name="Lipzen A."/>
            <person name="Sullivan W."/>
            <person name="Andreopoulos W.B."/>
            <person name="Clum A."/>
            <person name="Lindquist E."/>
            <person name="Daum C."/>
            <person name="Ramamoorthy G.K."/>
            <person name="Gryganskyi A."/>
            <person name="Culley D."/>
            <person name="Magnuson J.K."/>
            <person name="James T.Y."/>
            <person name="O'Malley M.A."/>
            <person name="Stajich J.E."/>
            <person name="Spatafora J.W."/>
            <person name="Visel A."/>
            <person name="Grigoriev I.V."/>
        </authorList>
    </citation>
    <scope>NUCLEOTIDE SEQUENCE [LARGE SCALE GENOMIC DNA]</scope>
    <source>
        <strain evidence="5 6">S4</strain>
    </source>
</reference>
<dbReference type="InterPro" id="IPR032379">
    <property type="entry name" value="DUF4874"/>
</dbReference>
<dbReference type="InterPro" id="IPR032267">
    <property type="entry name" value="DUF4832"/>
</dbReference>
<gene>
    <name evidence="5" type="ORF">BCR32DRAFT_267043</name>
</gene>
<reference evidence="5 6" key="1">
    <citation type="submission" date="2016-08" db="EMBL/GenBank/DDBJ databases">
        <title>A Parts List for Fungal Cellulosomes Revealed by Comparative Genomics.</title>
        <authorList>
            <consortium name="DOE Joint Genome Institute"/>
            <person name="Haitjema C.H."/>
            <person name="Gilmore S.P."/>
            <person name="Henske J.K."/>
            <person name="Solomon K.V."/>
            <person name="De Groot R."/>
            <person name="Kuo A."/>
            <person name="Mondo S.J."/>
            <person name="Salamov A.A."/>
            <person name="Labutti K."/>
            <person name="Zhao Z."/>
            <person name="Chiniquy J."/>
            <person name="Barry K."/>
            <person name="Brewer H.M."/>
            <person name="Purvine S.O."/>
            <person name="Wright A.T."/>
            <person name="Boxma B."/>
            <person name="Van Alen T."/>
            <person name="Hackstein J.H."/>
            <person name="Baker S.E."/>
            <person name="Grigoriev I.V."/>
            <person name="O'Malley M.A."/>
        </authorList>
    </citation>
    <scope>NUCLEOTIDE SEQUENCE [LARGE SCALE GENOMIC DNA]</scope>
    <source>
        <strain evidence="5 6">S4</strain>
    </source>
</reference>
<organism evidence="5 6">
    <name type="scientific">Anaeromyces robustus</name>
    <dbReference type="NCBI Taxonomy" id="1754192"/>
    <lineage>
        <taxon>Eukaryota</taxon>
        <taxon>Fungi</taxon>
        <taxon>Fungi incertae sedis</taxon>
        <taxon>Chytridiomycota</taxon>
        <taxon>Chytridiomycota incertae sedis</taxon>
        <taxon>Neocallimastigomycetes</taxon>
        <taxon>Neocallimastigales</taxon>
        <taxon>Neocallimastigaceae</taxon>
        <taxon>Anaeromyces</taxon>
    </lineage>
</organism>
<evidence type="ECO:0000259" key="3">
    <source>
        <dbReference type="Pfam" id="PF16116"/>
    </source>
</evidence>
<dbReference type="Pfam" id="PF16173">
    <property type="entry name" value="DUF4874"/>
    <property type="match status" value="1"/>
</dbReference>
<evidence type="ECO:0000256" key="2">
    <source>
        <dbReference type="SAM" id="SignalP"/>
    </source>
</evidence>
<dbReference type="AlphaFoldDB" id="A0A1Y1XC91"/>
<feature type="signal peptide" evidence="2">
    <location>
        <begin position="1"/>
        <end position="20"/>
    </location>
</feature>
<feature type="domain" description="DUF4832" evidence="3">
    <location>
        <begin position="655"/>
        <end position="886"/>
    </location>
</feature>
<evidence type="ECO:0000313" key="6">
    <source>
        <dbReference type="Proteomes" id="UP000193944"/>
    </source>
</evidence>
<name>A0A1Y1XC91_9FUNG</name>
<keyword evidence="2" id="KW-0732">Signal</keyword>
<feature type="compositionally biased region" description="Basic and acidic residues" evidence="1">
    <location>
        <begin position="348"/>
        <end position="364"/>
    </location>
</feature>
<feature type="domain" description="DUF4874" evidence="4">
    <location>
        <begin position="542"/>
        <end position="635"/>
    </location>
</feature>
<protein>
    <submittedName>
        <fullName evidence="5">Uncharacterized protein</fullName>
    </submittedName>
</protein>
<dbReference type="OrthoDB" id="2147481at2759"/>
<dbReference type="Gene3D" id="2.80.10.50">
    <property type="match status" value="1"/>
</dbReference>
<sequence>MKKHFLIVFLYLTLIKTIYCLYIPESSNLVNIYNVNTNLCLTYKDLENSLRLSNCDNNNSKQQWIVPESGSGYYISNYDKNICLYIKSNGIVVADICSKNKSKIADLLDSKDGQAISLKNDKTKCLGIFEKDKFMVNDKDIRKTDQIRVNMNSCNDYYKDQHWELRNISLNNEINTVKNINYIKKIQKNTIKDNQTNVTINKINNFSETKIFNKRALNINYTPDEMVESDSAISNPYVGWFHGAITVDLSDYPELDCNYIDKFYNVMNYKNGLQYLGVRLAEYKDREITNEGLAALDNLLNEYRKRKDSVDPNTQIILRFYYNGDENCKSDINYNVKLVSNSQSNNKRNVDHDDDNNYKFKQHDNDEDQEKNEFGTEKIETEEIEFYNDGNELKILQINNANEIEKEEQVLTMEEENKFENNEKYLNKKYLNKINKLKFTDNELKDYTKHLIFCNSDFNKKYFSENNNNNNNNNHINKRDDKIEDKISQKNATKSDFDKFKIHAAKVLNRNKYYNVCVEWSKEDKNVCVRRKKINKYCIYKYNAESDNLTCEKYVTEEVEPRNLDMIIKHIKKLSTVVNKYKDLIYIYQGAFIGKWGEMNNSTFTNDLDSLNKIVNTIEEYFDPSIYISVRTPRYYRGIMNKSKSNKNYQSLKNRLSLFNDGLFYNNNDYGTYGNSDINENNGFVKATRKQEVTFQNELCLTVPNGGEGVYNGMNDDNKRIAKEKIPELLQNPINYNNFYVSNDHARNIHLSYLDDDYHEDLFELWKETSSKYIYDNNWNVNGLAYIGNHLGYRYVLRKSSLNNSNNILTITVENVGYSPAYKKFITTLILVSSSNNQKIEINIDTDNRKWPLNNQRINLTVNLNNVSSKLTKGKYNVFFKMFDNHVNNGIRFGIYNDYYYNCYERSGFCGYKIGILTVK</sequence>
<dbReference type="SUPFAM" id="SSF50370">
    <property type="entry name" value="Ricin B-like lectins"/>
    <property type="match status" value="1"/>
</dbReference>
<proteinExistence type="predicted"/>
<evidence type="ECO:0000256" key="1">
    <source>
        <dbReference type="SAM" id="MobiDB-lite"/>
    </source>
</evidence>
<keyword evidence="6" id="KW-1185">Reference proteome</keyword>
<dbReference type="STRING" id="1754192.A0A1Y1XC91"/>
<feature type="region of interest" description="Disordered" evidence="1">
    <location>
        <begin position="343"/>
        <end position="372"/>
    </location>
</feature>